<keyword evidence="5 6" id="KW-0472">Membrane</keyword>
<evidence type="ECO:0000313" key="7">
    <source>
        <dbReference type="EMBL" id="MPM76368.1"/>
    </source>
</evidence>
<accession>A0A645CHJ3</accession>
<comment type="caution">
    <text evidence="7">The sequence shown here is derived from an EMBL/GenBank/DDBJ whole genome shotgun (WGS) entry which is preliminary data.</text>
</comment>
<proteinExistence type="predicted"/>
<feature type="transmembrane region" description="Helical" evidence="6">
    <location>
        <begin position="74"/>
        <end position="98"/>
    </location>
</feature>
<feature type="transmembrane region" description="Helical" evidence="6">
    <location>
        <begin position="118"/>
        <end position="141"/>
    </location>
</feature>
<feature type="transmembrane region" description="Helical" evidence="6">
    <location>
        <begin position="40"/>
        <end position="62"/>
    </location>
</feature>
<dbReference type="AlphaFoldDB" id="A0A645CHJ3"/>
<gene>
    <name evidence="7" type="ORF">SDC9_123366</name>
</gene>
<keyword evidence="3 6" id="KW-0812">Transmembrane</keyword>
<dbReference type="InterPro" id="IPR001851">
    <property type="entry name" value="ABC_transp_permease"/>
</dbReference>
<dbReference type="PANTHER" id="PTHR30482:SF17">
    <property type="entry name" value="ABC TRANSPORTER ATP-BINDING PROTEIN"/>
    <property type="match status" value="1"/>
</dbReference>
<organism evidence="7">
    <name type="scientific">bioreactor metagenome</name>
    <dbReference type="NCBI Taxonomy" id="1076179"/>
    <lineage>
        <taxon>unclassified sequences</taxon>
        <taxon>metagenomes</taxon>
        <taxon>ecological metagenomes</taxon>
    </lineage>
</organism>
<evidence type="ECO:0008006" key="8">
    <source>
        <dbReference type="Google" id="ProtNLM"/>
    </source>
</evidence>
<name>A0A645CHJ3_9ZZZZ</name>
<dbReference type="Pfam" id="PF02653">
    <property type="entry name" value="BPD_transp_2"/>
    <property type="match status" value="1"/>
</dbReference>
<keyword evidence="4 6" id="KW-1133">Transmembrane helix</keyword>
<keyword evidence="2" id="KW-1003">Cell membrane</keyword>
<evidence type="ECO:0000256" key="6">
    <source>
        <dbReference type="SAM" id="Phobius"/>
    </source>
</evidence>
<dbReference type="EMBL" id="VSSQ01027235">
    <property type="protein sequence ID" value="MPM76368.1"/>
    <property type="molecule type" value="Genomic_DNA"/>
</dbReference>
<comment type="subcellular location">
    <subcellularLocation>
        <location evidence="1">Cell membrane</location>
        <topology evidence="1">Multi-pass membrane protein</topology>
    </subcellularLocation>
</comment>
<dbReference type="PANTHER" id="PTHR30482">
    <property type="entry name" value="HIGH-AFFINITY BRANCHED-CHAIN AMINO ACID TRANSPORT SYSTEM PERMEASE"/>
    <property type="match status" value="1"/>
</dbReference>
<dbReference type="CDD" id="cd06581">
    <property type="entry name" value="TM_PBP1_LivM_like"/>
    <property type="match status" value="1"/>
</dbReference>
<evidence type="ECO:0000256" key="1">
    <source>
        <dbReference type="ARBA" id="ARBA00004651"/>
    </source>
</evidence>
<evidence type="ECO:0000256" key="4">
    <source>
        <dbReference type="ARBA" id="ARBA00022989"/>
    </source>
</evidence>
<sequence>MLAVLRQFILSPTGRVLLAIRENEQRAEFLGFDTERYKLLALQVAGISSGLAGLVFGFLNRFANTDLLTLQQTLNALLYTLVGGTGTLYGGIVGTVIVNLIQNALLNLRSVHPIFERWLIFFGSMYIVVVLFMPQGVVGLLQSLREKRQSKGKTEEEDKEKAA</sequence>
<dbReference type="GO" id="GO:0005886">
    <property type="term" value="C:plasma membrane"/>
    <property type="evidence" value="ECO:0007669"/>
    <property type="project" value="UniProtKB-SubCell"/>
</dbReference>
<evidence type="ECO:0000256" key="5">
    <source>
        <dbReference type="ARBA" id="ARBA00023136"/>
    </source>
</evidence>
<protein>
    <recommendedName>
        <fullName evidence="8">High-affinity branched-chain amino acid transport system permease protein LivH</fullName>
    </recommendedName>
</protein>
<reference evidence="7" key="1">
    <citation type="submission" date="2019-08" db="EMBL/GenBank/DDBJ databases">
        <authorList>
            <person name="Kucharzyk K."/>
            <person name="Murdoch R.W."/>
            <person name="Higgins S."/>
            <person name="Loffler F."/>
        </authorList>
    </citation>
    <scope>NUCLEOTIDE SEQUENCE</scope>
</reference>
<dbReference type="GO" id="GO:0015658">
    <property type="term" value="F:branched-chain amino acid transmembrane transporter activity"/>
    <property type="evidence" value="ECO:0007669"/>
    <property type="project" value="InterPro"/>
</dbReference>
<dbReference type="InterPro" id="IPR043428">
    <property type="entry name" value="LivM-like"/>
</dbReference>
<evidence type="ECO:0000256" key="2">
    <source>
        <dbReference type="ARBA" id="ARBA00022475"/>
    </source>
</evidence>
<evidence type="ECO:0000256" key="3">
    <source>
        <dbReference type="ARBA" id="ARBA00022692"/>
    </source>
</evidence>